<dbReference type="PANTHER" id="PTHR45694">
    <property type="entry name" value="GLUTAREDOXIN 2"/>
    <property type="match status" value="1"/>
</dbReference>
<evidence type="ECO:0000313" key="10">
    <source>
        <dbReference type="Proteomes" id="UP000015453"/>
    </source>
</evidence>
<dbReference type="InterPro" id="IPR002109">
    <property type="entry name" value="Glutaredoxin"/>
</dbReference>
<reference evidence="9 10" key="1">
    <citation type="journal article" date="2013" name="BMC Genomics">
        <title>The miniature genome of a carnivorous plant Genlisea aurea contains a low number of genes and short non-coding sequences.</title>
        <authorList>
            <person name="Leushkin E.V."/>
            <person name="Sutormin R.A."/>
            <person name="Nabieva E.R."/>
            <person name="Penin A.A."/>
            <person name="Kondrashov A.S."/>
            <person name="Logacheva M.D."/>
        </authorList>
    </citation>
    <scope>NUCLEOTIDE SEQUENCE [LARGE SCALE GENOMIC DNA]</scope>
</reference>
<evidence type="ECO:0000313" key="9">
    <source>
        <dbReference type="EMBL" id="EPS57352.1"/>
    </source>
</evidence>
<dbReference type="GO" id="GO:0005737">
    <property type="term" value="C:cytoplasm"/>
    <property type="evidence" value="ECO:0007669"/>
    <property type="project" value="TreeGrafter"/>
</dbReference>
<evidence type="ECO:0000256" key="3">
    <source>
        <dbReference type="ARBA" id="ARBA00022448"/>
    </source>
</evidence>
<dbReference type="InterPro" id="IPR011899">
    <property type="entry name" value="Glutaredoxin_euk/vir"/>
</dbReference>
<evidence type="ECO:0000259" key="8">
    <source>
        <dbReference type="Pfam" id="PF00462"/>
    </source>
</evidence>
<dbReference type="InterPro" id="IPR011767">
    <property type="entry name" value="GLR_AS"/>
</dbReference>
<dbReference type="PROSITE" id="PS00195">
    <property type="entry name" value="GLUTAREDOXIN_1"/>
    <property type="match status" value="1"/>
</dbReference>
<dbReference type="InterPro" id="IPR014025">
    <property type="entry name" value="Glutaredoxin_subgr"/>
</dbReference>
<dbReference type="EMBL" id="AUSU01010322">
    <property type="protein sequence ID" value="EPS57352.1"/>
    <property type="molecule type" value="Genomic_DNA"/>
</dbReference>
<dbReference type="AlphaFoldDB" id="S8DDH1"/>
<name>S8DDH1_9LAMI</name>
<proteinExistence type="inferred from homology"/>
<evidence type="ECO:0000256" key="4">
    <source>
        <dbReference type="ARBA" id="ARBA00022982"/>
    </source>
</evidence>
<protein>
    <recommendedName>
        <fullName evidence="8">Glutaredoxin domain-containing protein</fullName>
    </recommendedName>
</protein>
<dbReference type="NCBIfam" id="TIGR02180">
    <property type="entry name" value="GRX_euk"/>
    <property type="match status" value="1"/>
</dbReference>
<evidence type="ECO:0000256" key="2">
    <source>
        <dbReference type="ARBA" id="ARBA00007190"/>
    </source>
</evidence>
<dbReference type="PANTHER" id="PTHR45694:SF4">
    <property type="entry name" value="GLUTAREDOXIN-C3"/>
    <property type="match status" value="1"/>
</dbReference>
<keyword evidence="3" id="KW-0813">Transport</keyword>
<accession>S8DDH1</accession>
<sequence>MPELCIERRRPFLIAAVACLLVIGNAPGKALASNSPAAFVENVIYSNRIVMFSKSYCPYCSRAKRIFRQLNEEPFVVELDLRDDGSKIQDVLLEMVGRRTVPQVFANRNHVGGLDDLEAAVSDGKLKQLLDSA</sequence>
<dbReference type="PROSITE" id="PS51354">
    <property type="entry name" value="GLUTAREDOXIN_2"/>
    <property type="match status" value="1"/>
</dbReference>
<dbReference type="InterPro" id="IPR036249">
    <property type="entry name" value="Thioredoxin-like_sf"/>
</dbReference>
<comment type="function">
    <text evidence="1">Has a glutathione-disulfide oxidoreductase activity in the presence of NADPH and glutathione reductase. Reduces low molecular weight disulfides and proteins.</text>
</comment>
<keyword evidence="10" id="KW-1185">Reference proteome</keyword>
<dbReference type="GO" id="GO:0015038">
    <property type="term" value="F:glutathione disulfide oxidoreductase activity"/>
    <property type="evidence" value="ECO:0007669"/>
    <property type="project" value="TreeGrafter"/>
</dbReference>
<evidence type="ECO:0000256" key="5">
    <source>
        <dbReference type="ARBA" id="ARBA00023157"/>
    </source>
</evidence>
<dbReference type="Proteomes" id="UP000015453">
    <property type="component" value="Unassembled WGS sequence"/>
</dbReference>
<feature type="signal peptide" evidence="7">
    <location>
        <begin position="1"/>
        <end position="32"/>
    </location>
</feature>
<comment type="similarity">
    <text evidence="2">Belongs to the glutaredoxin family. CPYC subfamily.</text>
</comment>
<evidence type="ECO:0000256" key="6">
    <source>
        <dbReference type="ARBA" id="ARBA00023284"/>
    </source>
</evidence>
<dbReference type="PRINTS" id="PR00160">
    <property type="entry name" value="GLUTAREDOXIN"/>
</dbReference>
<keyword evidence="5" id="KW-1015">Disulfide bond</keyword>
<evidence type="ECO:0000256" key="7">
    <source>
        <dbReference type="SAM" id="SignalP"/>
    </source>
</evidence>
<comment type="caution">
    <text evidence="9">The sequence shown here is derived from an EMBL/GenBank/DDBJ whole genome shotgun (WGS) entry which is preliminary data.</text>
</comment>
<dbReference type="CDD" id="cd03419">
    <property type="entry name" value="GRX_GRXh_1_2_like"/>
    <property type="match status" value="1"/>
</dbReference>
<evidence type="ECO:0000256" key="1">
    <source>
        <dbReference type="ARBA" id="ARBA00002549"/>
    </source>
</evidence>
<dbReference type="Gene3D" id="3.40.30.10">
    <property type="entry name" value="Glutaredoxin"/>
    <property type="match status" value="1"/>
</dbReference>
<dbReference type="OrthoDB" id="418495at2759"/>
<feature type="domain" description="Glutaredoxin" evidence="8">
    <location>
        <begin position="49"/>
        <end position="111"/>
    </location>
</feature>
<organism evidence="9 10">
    <name type="scientific">Genlisea aurea</name>
    <dbReference type="NCBI Taxonomy" id="192259"/>
    <lineage>
        <taxon>Eukaryota</taxon>
        <taxon>Viridiplantae</taxon>
        <taxon>Streptophyta</taxon>
        <taxon>Embryophyta</taxon>
        <taxon>Tracheophyta</taxon>
        <taxon>Spermatophyta</taxon>
        <taxon>Magnoliopsida</taxon>
        <taxon>eudicotyledons</taxon>
        <taxon>Gunneridae</taxon>
        <taxon>Pentapetalae</taxon>
        <taxon>asterids</taxon>
        <taxon>lamiids</taxon>
        <taxon>Lamiales</taxon>
        <taxon>Lentibulariaceae</taxon>
        <taxon>Genlisea</taxon>
    </lineage>
</organism>
<keyword evidence="7" id="KW-0732">Signal</keyword>
<dbReference type="FunFam" id="3.40.30.10:FF:000026">
    <property type="entry name" value="Glutaredoxin 2"/>
    <property type="match status" value="1"/>
</dbReference>
<dbReference type="SUPFAM" id="SSF52833">
    <property type="entry name" value="Thioredoxin-like"/>
    <property type="match status" value="1"/>
</dbReference>
<dbReference type="Pfam" id="PF00462">
    <property type="entry name" value="Glutaredoxin"/>
    <property type="match status" value="1"/>
</dbReference>
<dbReference type="GO" id="GO:0034599">
    <property type="term" value="P:cellular response to oxidative stress"/>
    <property type="evidence" value="ECO:0007669"/>
    <property type="project" value="TreeGrafter"/>
</dbReference>
<keyword evidence="4" id="KW-0249">Electron transport</keyword>
<feature type="chain" id="PRO_5004549886" description="Glutaredoxin domain-containing protein" evidence="7">
    <location>
        <begin position="33"/>
        <end position="133"/>
    </location>
</feature>
<gene>
    <name evidence="9" type="ORF">M569_17467</name>
</gene>
<keyword evidence="6" id="KW-0676">Redox-active center</keyword>